<comment type="caution">
    <text evidence="2">The sequence shown here is derived from an EMBL/GenBank/DDBJ whole genome shotgun (WGS) entry which is preliminary data.</text>
</comment>
<sequence length="473" mass="51753">MAGAPFVFRPVKRDAFILSCRSFGKGASFAAFHRRLISTSPKMRCATLAALFAATARAAVVDTRATATSTNASSSSVTDGGWETRYTATGAADVAAAAATAKTSSLTSNVTGKAFDRFVIIWNENTDYEKARGDPNLSWLAEKGILLDNNFAVTHPSQPNYFASVCGDYLGMQNDDFNRADRNVSTVFDLLDTRGISWGAYMEDMPFSGFEGVAWVNRQNGANDYVRKHNPPVLFDSVASSEQRLSQIKNVSMTQPGRSQFHADLAADALPQWVWVTPNMTSDGHDTSVTVAGSWTRRFLEPLLADARFMRNTLVLVTFDENESYARQNRVLGILLGDAVPRALVNTTDPSFYNHYSELATVQANWDLPSLGRWDVGANVYRWVAEKTGSVVRQWSAAAAVPDRFWNQSYAGFLNTDAPARYPKPNLALGKNAAGKGVLDSVKQTWKDSTAPTYYEDTIHVPDGLNPPNGYAA</sequence>
<dbReference type="GO" id="GO:0016788">
    <property type="term" value="F:hydrolase activity, acting on ester bonds"/>
    <property type="evidence" value="ECO:0007669"/>
    <property type="project" value="InterPro"/>
</dbReference>
<accession>A0AAD8V525</accession>
<name>A0AAD8V525_9PEZI</name>
<dbReference type="Proteomes" id="UP001230504">
    <property type="component" value="Unassembled WGS sequence"/>
</dbReference>
<evidence type="ECO:0000256" key="1">
    <source>
        <dbReference type="ARBA" id="ARBA00022801"/>
    </source>
</evidence>
<keyword evidence="3" id="KW-1185">Reference proteome</keyword>
<dbReference type="GO" id="GO:0009395">
    <property type="term" value="P:phospholipid catabolic process"/>
    <property type="evidence" value="ECO:0007669"/>
    <property type="project" value="TreeGrafter"/>
</dbReference>
<evidence type="ECO:0000313" key="2">
    <source>
        <dbReference type="EMBL" id="KAK1589939.1"/>
    </source>
</evidence>
<dbReference type="AlphaFoldDB" id="A0AAD8V525"/>
<dbReference type="RefSeq" id="XP_060413472.1">
    <property type="nucleotide sequence ID" value="XM_060557987.1"/>
</dbReference>
<dbReference type="PANTHER" id="PTHR31956">
    <property type="entry name" value="NON-SPECIFIC PHOSPHOLIPASE C4-RELATED"/>
    <property type="match status" value="1"/>
</dbReference>
<dbReference type="InterPro" id="IPR017850">
    <property type="entry name" value="Alkaline_phosphatase_core_sf"/>
</dbReference>
<keyword evidence="1" id="KW-0378">Hydrolase</keyword>
<reference evidence="2" key="1">
    <citation type="submission" date="2021-06" db="EMBL/GenBank/DDBJ databases">
        <title>Comparative genomics, transcriptomics and evolutionary studies reveal genomic signatures of adaptation to plant cell wall in hemibiotrophic fungi.</title>
        <authorList>
            <consortium name="DOE Joint Genome Institute"/>
            <person name="Baroncelli R."/>
            <person name="Diaz J.F."/>
            <person name="Benocci T."/>
            <person name="Peng M."/>
            <person name="Battaglia E."/>
            <person name="Haridas S."/>
            <person name="Andreopoulos W."/>
            <person name="Labutti K."/>
            <person name="Pangilinan J."/>
            <person name="Floch G.L."/>
            <person name="Makela M.R."/>
            <person name="Henrissat B."/>
            <person name="Grigoriev I.V."/>
            <person name="Crouch J.A."/>
            <person name="De Vries R.P."/>
            <person name="Sukno S.A."/>
            <person name="Thon M.R."/>
        </authorList>
    </citation>
    <scope>NUCLEOTIDE SEQUENCE</scope>
    <source>
        <strain evidence="2">CBS 125086</strain>
    </source>
</reference>
<proteinExistence type="predicted"/>
<organism evidence="2 3">
    <name type="scientific">Colletotrichum navitas</name>
    <dbReference type="NCBI Taxonomy" id="681940"/>
    <lineage>
        <taxon>Eukaryota</taxon>
        <taxon>Fungi</taxon>
        <taxon>Dikarya</taxon>
        <taxon>Ascomycota</taxon>
        <taxon>Pezizomycotina</taxon>
        <taxon>Sordariomycetes</taxon>
        <taxon>Hypocreomycetidae</taxon>
        <taxon>Glomerellales</taxon>
        <taxon>Glomerellaceae</taxon>
        <taxon>Colletotrichum</taxon>
        <taxon>Colletotrichum graminicola species complex</taxon>
    </lineage>
</organism>
<gene>
    <name evidence="2" type="ORF">LY79DRAFT_556134</name>
</gene>
<dbReference type="FunFam" id="3.40.720.10:FF:000064">
    <property type="entry name" value="Probable acid phosphatase Pho610"/>
    <property type="match status" value="1"/>
</dbReference>
<dbReference type="GeneID" id="85442227"/>
<dbReference type="InterPro" id="IPR007312">
    <property type="entry name" value="Phosphoesterase"/>
</dbReference>
<dbReference type="Gene3D" id="3.40.720.10">
    <property type="entry name" value="Alkaline Phosphatase, subunit A"/>
    <property type="match status" value="1"/>
</dbReference>
<dbReference type="PANTHER" id="PTHR31956:SF15">
    <property type="entry name" value="ACID PHOSPHATASE PHOA"/>
    <property type="match status" value="1"/>
</dbReference>
<dbReference type="EMBL" id="JAHLJV010000035">
    <property type="protein sequence ID" value="KAK1589939.1"/>
    <property type="molecule type" value="Genomic_DNA"/>
</dbReference>
<evidence type="ECO:0000313" key="3">
    <source>
        <dbReference type="Proteomes" id="UP001230504"/>
    </source>
</evidence>
<dbReference type="Pfam" id="PF04185">
    <property type="entry name" value="Phosphoesterase"/>
    <property type="match status" value="1"/>
</dbReference>
<protein>
    <submittedName>
        <fullName evidence="2">Phosphoesterase</fullName>
    </submittedName>
</protein>